<dbReference type="OrthoDB" id="2959710at2759"/>
<dbReference type="Proteomes" id="UP000297245">
    <property type="component" value="Unassembled WGS sequence"/>
</dbReference>
<dbReference type="AlphaFoldDB" id="A0A4S8MD96"/>
<keyword evidence="1" id="KW-0732">Signal</keyword>
<protein>
    <recommendedName>
        <fullName evidence="4">Concanavalin A-like lectin/glucanase</fullName>
    </recommendedName>
</protein>
<proteinExistence type="predicted"/>
<evidence type="ECO:0000256" key="1">
    <source>
        <dbReference type="SAM" id="SignalP"/>
    </source>
</evidence>
<feature type="signal peptide" evidence="1">
    <location>
        <begin position="1"/>
        <end position="31"/>
    </location>
</feature>
<evidence type="ECO:0000313" key="3">
    <source>
        <dbReference type="Proteomes" id="UP000297245"/>
    </source>
</evidence>
<feature type="chain" id="PRO_5020893898" description="Concanavalin A-like lectin/glucanase" evidence="1">
    <location>
        <begin position="32"/>
        <end position="450"/>
    </location>
</feature>
<organism evidence="2 3">
    <name type="scientific">Dendrothele bispora (strain CBS 962.96)</name>
    <dbReference type="NCBI Taxonomy" id="1314807"/>
    <lineage>
        <taxon>Eukaryota</taxon>
        <taxon>Fungi</taxon>
        <taxon>Dikarya</taxon>
        <taxon>Basidiomycota</taxon>
        <taxon>Agaricomycotina</taxon>
        <taxon>Agaricomycetes</taxon>
        <taxon>Agaricomycetidae</taxon>
        <taxon>Agaricales</taxon>
        <taxon>Agaricales incertae sedis</taxon>
        <taxon>Dendrothele</taxon>
    </lineage>
</organism>
<name>A0A4S8MD96_DENBC</name>
<evidence type="ECO:0000313" key="2">
    <source>
        <dbReference type="EMBL" id="THV00480.1"/>
    </source>
</evidence>
<dbReference type="EMBL" id="ML179103">
    <property type="protein sequence ID" value="THV00480.1"/>
    <property type="molecule type" value="Genomic_DNA"/>
</dbReference>
<accession>A0A4S8MD96</accession>
<evidence type="ECO:0008006" key="4">
    <source>
        <dbReference type="Google" id="ProtNLM"/>
    </source>
</evidence>
<gene>
    <name evidence="2" type="ORF">K435DRAFT_751156</name>
</gene>
<keyword evidence="3" id="KW-1185">Reference proteome</keyword>
<sequence length="450" mass="48761">MQLLLRMQVPRAVFNLTLTLVIVLTFQLANADFFGTDFFQPTGVRITRTTVTMKVPAVPARNLDDQTLFIWPGIQPGNGLNEPDGDPAGIGNGVLQPVLTWGPSCAPGDQPTHQWWISAQYVNTNTNLTGFAGCFGGETMPLLPDDLVECTIQLVSGSVATWDQVCTNLRNQDSVSFTFDLAGQKQSWAELKVETTSSLSLNDWDFPVFFYNLEITTDGPMSECVIPASGVGFRSRASALGADAKTCTLGGIGYFNTRLAVFNLTLTLVIVLTFQLANADFFGTDFFQPTGVRITRTTVTMKVPAVPARNLDDQTLFIWPGIQPGNGLNEPDGDPAGIGNGVLQPVLTWGPSCAPGDQPTHQWWISAQYVNTNTNLTGFAGCFGGETMPLLPDDLVECTIQLVSGSVATWDQVCTNLRNQDSVSFTFDLAGQKQSWAELKVETTSSLSFE</sequence>
<reference evidence="2 3" key="1">
    <citation type="journal article" date="2019" name="Nat. Ecol. Evol.">
        <title>Megaphylogeny resolves global patterns of mushroom evolution.</title>
        <authorList>
            <person name="Varga T."/>
            <person name="Krizsan K."/>
            <person name="Foldi C."/>
            <person name="Dima B."/>
            <person name="Sanchez-Garcia M."/>
            <person name="Sanchez-Ramirez S."/>
            <person name="Szollosi G.J."/>
            <person name="Szarkandi J.G."/>
            <person name="Papp V."/>
            <person name="Albert L."/>
            <person name="Andreopoulos W."/>
            <person name="Angelini C."/>
            <person name="Antonin V."/>
            <person name="Barry K.W."/>
            <person name="Bougher N.L."/>
            <person name="Buchanan P."/>
            <person name="Buyck B."/>
            <person name="Bense V."/>
            <person name="Catcheside P."/>
            <person name="Chovatia M."/>
            <person name="Cooper J."/>
            <person name="Damon W."/>
            <person name="Desjardin D."/>
            <person name="Finy P."/>
            <person name="Geml J."/>
            <person name="Haridas S."/>
            <person name="Hughes K."/>
            <person name="Justo A."/>
            <person name="Karasinski D."/>
            <person name="Kautmanova I."/>
            <person name="Kiss B."/>
            <person name="Kocsube S."/>
            <person name="Kotiranta H."/>
            <person name="LaButti K.M."/>
            <person name="Lechner B.E."/>
            <person name="Liimatainen K."/>
            <person name="Lipzen A."/>
            <person name="Lukacs Z."/>
            <person name="Mihaltcheva S."/>
            <person name="Morgado L.N."/>
            <person name="Niskanen T."/>
            <person name="Noordeloos M.E."/>
            <person name="Ohm R.A."/>
            <person name="Ortiz-Santana B."/>
            <person name="Ovrebo C."/>
            <person name="Racz N."/>
            <person name="Riley R."/>
            <person name="Savchenko A."/>
            <person name="Shiryaev A."/>
            <person name="Soop K."/>
            <person name="Spirin V."/>
            <person name="Szebenyi C."/>
            <person name="Tomsovsky M."/>
            <person name="Tulloss R.E."/>
            <person name="Uehling J."/>
            <person name="Grigoriev I.V."/>
            <person name="Vagvolgyi C."/>
            <person name="Papp T."/>
            <person name="Martin F.M."/>
            <person name="Miettinen O."/>
            <person name="Hibbett D.S."/>
            <person name="Nagy L.G."/>
        </authorList>
    </citation>
    <scope>NUCLEOTIDE SEQUENCE [LARGE SCALE GENOMIC DNA]</scope>
    <source>
        <strain evidence="2 3">CBS 962.96</strain>
    </source>
</reference>